<dbReference type="AlphaFoldDB" id="A0AAD8MVH5"/>
<name>A0AAD8MVH5_9APIA</name>
<dbReference type="PANTHER" id="PTHR43834">
    <property type="entry name" value="GTPASE DER"/>
    <property type="match status" value="1"/>
</dbReference>
<evidence type="ECO:0000313" key="2">
    <source>
        <dbReference type="Proteomes" id="UP001237642"/>
    </source>
</evidence>
<dbReference type="InterPro" id="IPR015946">
    <property type="entry name" value="KH_dom-like_a/b"/>
</dbReference>
<proteinExistence type="predicted"/>
<accession>A0AAD8MVH5</accession>
<organism evidence="1 2">
    <name type="scientific">Heracleum sosnowskyi</name>
    <dbReference type="NCBI Taxonomy" id="360622"/>
    <lineage>
        <taxon>Eukaryota</taxon>
        <taxon>Viridiplantae</taxon>
        <taxon>Streptophyta</taxon>
        <taxon>Embryophyta</taxon>
        <taxon>Tracheophyta</taxon>
        <taxon>Spermatophyta</taxon>
        <taxon>Magnoliopsida</taxon>
        <taxon>eudicotyledons</taxon>
        <taxon>Gunneridae</taxon>
        <taxon>Pentapetalae</taxon>
        <taxon>asterids</taxon>
        <taxon>campanulids</taxon>
        <taxon>Apiales</taxon>
        <taxon>Apiaceae</taxon>
        <taxon>Apioideae</taxon>
        <taxon>apioid superclade</taxon>
        <taxon>Tordylieae</taxon>
        <taxon>Tordyliinae</taxon>
        <taxon>Heracleum</taxon>
    </lineage>
</organism>
<evidence type="ECO:0000313" key="1">
    <source>
        <dbReference type="EMBL" id="KAK1386282.1"/>
    </source>
</evidence>
<keyword evidence="2" id="KW-1185">Reference proteome</keyword>
<comment type="caution">
    <text evidence="1">The sequence shown here is derived from an EMBL/GenBank/DDBJ whole genome shotgun (WGS) entry which is preliminary data.</text>
</comment>
<reference evidence="1" key="1">
    <citation type="submission" date="2023-02" db="EMBL/GenBank/DDBJ databases">
        <title>Genome of toxic invasive species Heracleum sosnowskyi carries increased number of genes despite the absence of recent whole-genome duplications.</title>
        <authorList>
            <person name="Schelkunov M."/>
            <person name="Shtratnikova V."/>
            <person name="Makarenko M."/>
            <person name="Klepikova A."/>
            <person name="Omelchenko D."/>
            <person name="Novikova G."/>
            <person name="Obukhova E."/>
            <person name="Bogdanov V."/>
            <person name="Penin A."/>
            <person name="Logacheva M."/>
        </authorList>
    </citation>
    <scope>NUCLEOTIDE SEQUENCE</scope>
    <source>
        <strain evidence="1">Hsosn_3</strain>
        <tissue evidence="1">Leaf</tissue>
    </source>
</reference>
<reference evidence="1" key="2">
    <citation type="submission" date="2023-05" db="EMBL/GenBank/DDBJ databases">
        <authorList>
            <person name="Schelkunov M.I."/>
        </authorList>
    </citation>
    <scope>NUCLEOTIDE SEQUENCE</scope>
    <source>
        <strain evidence="1">Hsosn_3</strain>
        <tissue evidence="1">Leaf</tissue>
    </source>
</reference>
<sequence length="150" mass="16621">MALDSELFKVDTAGWLQRTNQEKGPASIANARRTMKHDEVVITRQAVEEGRGNKNYCCVCFSIGGKRPDSCNGLVKARPTTFVAFMSGKKQLADPELRFLTRSLKGDFDLGGIPVGVMQRIVVKNNAKNIGNNKRTEYTGKTVERLISDK</sequence>
<gene>
    <name evidence="1" type="ORF">POM88_024017</name>
</gene>
<dbReference type="Proteomes" id="UP001237642">
    <property type="component" value="Unassembled WGS sequence"/>
</dbReference>
<dbReference type="Gene3D" id="3.30.300.20">
    <property type="match status" value="1"/>
</dbReference>
<protein>
    <submittedName>
        <fullName evidence="1">Uncharacterized protein</fullName>
    </submittedName>
</protein>
<dbReference type="PANTHER" id="PTHR43834:SF6">
    <property type="entry name" value="GTPASE DER"/>
    <property type="match status" value="1"/>
</dbReference>
<dbReference type="EMBL" id="JAUIZM010000005">
    <property type="protein sequence ID" value="KAK1386282.1"/>
    <property type="molecule type" value="Genomic_DNA"/>
</dbReference>